<gene>
    <name evidence="3" type="ORF">EW093_03110</name>
</gene>
<reference evidence="3 4" key="2">
    <citation type="submission" date="2019-09" db="EMBL/GenBank/DDBJ databases">
        <title>Complete Genome Sequence and Methylome Analysis of free living Spirochaetas.</title>
        <authorList>
            <person name="Leshcheva N."/>
            <person name="Mikheeva N."/>
        </authorList>
    </citation>
    <scope>NUCLEOTIDE SEQUENCE [LARGE SCALE GENOMIC DNA]</scope>
    <source>
        <strain evidence="3 4">P</strain>
    </source>
</reference>
<dbReference type="InterPro" id="IPR058225">
    <property type="entry name" value="FlbB-like"/>
</dbReference>
<dbReference type="KEGG" id="sper:EW093_03110"/>
<keyword evidence="1" id="KW-0175">Coiled coil</keyword>
<keyword evidence="2" id="KW-0812">Transmembrane</keyword>
<proteinExistence type="predicted"/>
<dbReference type="Proteomes" id="UP000323824">
    <property type="component" value="Chromosome"/>
</dbReference>
<feature type="coiled-coil region" evidence="1">
    <location>
        <begin position="94"/>
        <end position="139"/>
    </location>
</feature>
<dbReference type="OrthoDB" id="350547at2"/>
<evidence type="ECO:0008006" key="5">
    <source>
        <dbReference type="Google" id="ProtNLM"/>
    </source>
</evidence>
<dbReference type="RefSeq" id="WP_149566987.1">
    <property type="nucleotide sequence ID" value="NZ_CP035807.1"/>
</dbReference>
<evidence type="ECO:0000256" key="2">
    <source>
        <dbReference type="SAM" id="Phobius"/>
    </source>
</evidence>
<keyword evidence="2" id="KW-0472">Membrane</keyword>
<dbReference type="AlphaFoldDB" id="A0A5C1Q9Z1"/>
<sequence>MANNSIAGMIGKSILLLLLIVILIIGGILWFDFLGVIDRGDSLNFITNLVGIDEETPVVDEESNIYLLDAVRLVKEREAIERREIALKSREEGITLEEAKNRQVLEELKEKEAAIIDKEKSLEEALNRYNDEQKNLETTVSYLAALPPQSVVDILNNYPVLKVVDTLRKEDEIALRDGRVSNSSTWILFMDAKKAAEVQDMMIKKPS</sequence>
<accession>A0A5C1Q9Z1</accession>
<dbReference type="NCBIfam" id="NF047368">
    <property type="entry name" value="collar_FlbB"/>
    <property type="match status" value="1"/>
</dbReference>
<name>A0A5C1Q9Z1_9SPIO</name>
<evidence type="ECO:0000313" key="4">
    <source>
        <dbReference type="Proteomes" id="UP000323824"/>
    </source>
</evidence>
<reference evidence="3 4" key="1">
    <citation type="submission" date="2019-02" db="EMBL/GenBank/DDBJ databases">
        <authorList>
            <person name="Fomenkov A."/>
            <person name="Dubinina G."/>
            <person name="Grabovich M."/>
            <person name="Vincze T."/>
            <person name="Roberts R.J."/>
        </authorList>
    </citation>
    <scope>NUCLEOTIDE SEQUENCE [LARGE SCALE GENOMIC DNA]</scope>
    <source>
        <strain evidence="3 4">P</strain>
    </source>
</reference>
<evidence type="ECO:0000313" key="3">
    <source>
        <dbReference type="EMBL" id="QEN03729.1"/>
    </source>
</evidence>
<protein>
    <recommendedName>
        <fullName evidence="5">Flagellar protein FlbB</fullName>
    </recommendedName>
</protein>
<keyword evidence="2" id="KW-1133">Transmembrane helix</keyword>
<dbReference type="EMBL" id="CP035807">
    <property type="protein sequence ID" value="QEN03729.1"/>
    <property type="molecule type" value="Genomic_DNA"/>
</dbReference>
<feature type="transmembrane region" description="Helical" evidence="2">
    <location>
        <begin position="6"/>
        <end position="31"/>
    </location>
</feature>
<keyword evidence="4" id="KW-1185">Reference proteome</keyword>
<evidence type="ECO:0000256" key="1">
    <source>
        <dbReference type="SAM" id="Coils"/>
    </source>
</evidence>
<organism evidence="3 4">
    <name type="scientific">Thiospirochaeta perfilievii</name>
    <dbReference type="NCBI Taxonomy" id="252967"/>
    <lineage>
        <taxon>Bacteria</taxon>
        <taxon>Pseudomonadati</taxon>
        <taxon>Spirochaetota</taxon>
        <taxon>Spirochaetia</taxon>
        <taxon>Spirochaetales</taxon>
        <taxon>Spirochaetaceae</taxon>
        <taxon>Thiospirochaeta</taxon>
    </lineage>
</organism>